<sequence>VKIGITQIILGDRSLDDTLDLCQRAGYETVELTFGVSKDLHVDMSDDELAGVAQRCATAGVEVASVIAHYAERGNLMSRDAGGRDQATQGLRRAVAIAGTLGVDGVLLHPGQLTVEGTYQQAWDDLRDVLKELAPEAEAKGVRIGVENVWNKFILSPKEAVDFVDEIGSNWVGIYLDTANMMAYGFPEHWIRALGSRITKV</sequence>
<dbReference type="Pfam" id="PF01261">
    <property type="entry name" value="AP_endonuc_2"/>
    <property type="match status" value="1"/>
</dbReference>
<feature type="non-terminal residue" evidence="2">
    <location>
        <position position="201"/>
    </location>
</feature>
<accession>A0A382ZT09</accession>
<gene>
    <name evidence="2" type="ORF">METZ01_LOCUS451620</name>
</gene>
<proteinExistence type="predicted"/>
<dbReference type="InterPro" id="IPR050312">
    <property type="entry name" value="IolE/XylAMocC-like"/>
</dbReference>
<reference evidence="2" key="1">
    <citation type="submission" date="2018-05" db="EMBL/GenBank/DDBJ databases">
        <authorList>
            <person name="Lanie J.A."/>
            <person name="Ng W.-L."/>
            <person name="Kazmierczak K.M."/>
            <person name="Andrzejewski T.M."/>
            <person name="Davidsen T.M."/>
            <person name="Wayne K.J."/>
            <person name="Tettelin H."/>
            <person name="Glass J.I."/>
            <person name="Rusch D."/>
            <person name="Podicherti R."/>
            <person name="Tsui H.-C.T."/>
            <person name="Winkler M.E."/>
        </authorList>
    </citation>
    <scope>NUCLEOTIDE SEQUENCE</scope>
</reference>
<dbReference type="PANTHER" id="PTHR12110">
    <property type="entry name" value="HYDROXYPYRUVATE ISOMERASE"/>
    <property type="match status" value="1"/>
</dbReference>
<evidence type="ECO:0000313" key="2">
    <source>
        <dbReference type="EMBL" id="SVD98766.1"/>
    </source>
</evidence>
<dbReference type="EMBL" id="UINC01186511">
    <property type="protein sequence ID" value="SVD98766.1"/>
    <property type="molecule type" value="Genomic_DNA"/>
</dbReference>
<evidence type="ECO:0000259" key="1">
    <source>
        <dbReference type="Pfam" id="PF01261"/>
    </source>
</evidence>
<organism evidence="2">
    <name type="scientific">marine metagenome</name>
    <dbReference type="NCBI Taxonomy" id="408172"/>
    <lineage>
        <taxon>unclassified sequences</taxon>
        <taxon>metagenomes</taxon>
        <taxon>ecological metagenomes</taxon>
    </lineage>
</organism>
<protein>
    <recommendedName>
        <fullName evidence="1">Xylose isomerase-like TIM barrel domain-containing protein</fullName>
    </recommendedName>
</protein>
<dbReference type="AlphaFoldDB" id="A0A382ZT09"/>
<dbReference type="Gene3D" id="3.20.20.150">
    <property type="entry name" value="Divalent-metal-dependent TIM barrel enzymes"/>
    <property type="match status" value="1"/>
</dbReference>
<name>A0A382ZT09_9ZZZZ</name>
<dbReference type="InterPro" id="IPR013022">
    <property type="entry name" value="Xyl_isomerase-like_TIM-brl"/>
</dbReference>
<dbReference type="SUPFAM" id="SSF51658">
    <property type="entry name" value="Xylose isomerase-like"/>
    <property type="match status" value="1"/>
</dbReference>
<feature type="non-terminal residue" evidence="2">
    <location>
        <position position="1"/>
    </location>
</feature>
<feature type="domain" description="Xylose isomerase-like TIM barrel" evidence="1">
    <location>
        <begin position="19"/>
        <end position="198"/>
    </location>
</feature>
<dbReference type="InterPro" id="IPR036237">
    <property type="entry name" value="Xyl_isomerase-like_sf"/>
</dbReference>